<keyword evidence="4 6" id="KW-0413">Isomerase</keyword>
<dbReference type="RefSeq" id="WP_197660736.1">
    <property type="nucleotide sequence ID" value="NZ_JAEAGR010000005.1"/>
</dbReference>
<accession>A0A8J7KVT1</accession>
<evidence type="ECO:0000256" key="3">
    <source>
        <dbReference type="ARBA" id="ARBA00023211"/>
    </source>
</evidence>
<comment type="pathway">
    <text evidence="6">Carbohydrate degradation; L-rhamnose degradation; glycerone phosphate from L-rhamnose: step 1/3.</text>
</comment>
<organism evidence="8 9">
    <name type="scientific">Mobilitalea sibirica</name>
    <dbReference type="NCBI Taxonomy" id="1462919"/>
    <lineage>
        <taxon>Bacteria</taxon>
        <taxon>Bacillati</taxon>
        <taxon>Bacillota</taxon>
        <taxon>Clostridia</taxon>
        <taxon>Lachnospirales</taxon>
        <taxon>Lachnospiraceae</taxon>
        <taxon>Mobilitalea</taxon>
    </lineage>
</organism>
<name>A0A8J7KVT1_9FIRM</name>
<keyword evidence="5 6" id="KW-0684">Rhamnose metabolism</keyword>
<reference evidence="8" key="1">
    <citation type="submission" date="2020-12" db="EMBL/GenBank/DDBJ databases">
        <title>M. sibirica DSM 26468T genome.</title>
        <authorList>
            <person name="Thieme N."/>
            <person name="Rettenmaier R."/>
            <person name="Zverlov V."/>
            <person name="Liebl W."/>
        </authorList>
    </citation>
    <scope>NUCLEOTIDE SEQUENCE</scope>
    <source>
        <strain evidence="8">DSM 26468</strain>
    </source>
</reference>
<feature type="binding site" evidence="6">
    <location>
        <position position="260"/>
    </location>
    <ligand>
        <name>Mn(2+)</name>
        <dbReference type="ChEBI" id="CHEBI:29035"/>
    </ligand>
</feature>
<comment type="subcellular location">
    <subcellularLocation>
        <location evidence="6">Cytoplasm</location>
    </subcellularLocation>
</comment>
<dbReference type="InterPro" id="IPR050337">
    <property type="entry name" value="L-rhamnose_isomerase"/>
</dbReference>
<keyword evidence="2 6" id="KW-0479">Metal-binding</keyword>
<dbReference type="NCBIfam" id="NF002203">
    <property type="entry name" value="PRK01076.1"/>
    <property type="match status" value="1"/>
</dbReference>
<dbReference type="PANTHER" id="PTHR30268">
    <property type="entry name" value="L-RHAMNOSE ISOMERASE"/>
    <property type="match status" value="1"/>
</dbReference>
<dbReference type="UniPathway" id="UPA00541">
    <property type="reaction ID" value="UER00601"/>
</dbReference>
<evidence type="ECO:0000313" key="9">
    <source>
        <dbReference type="Proteomes" id="UP000623269"/>
    </source>
</evidence>
<comment type="cofactor">
    <cofactor evidence="6">
        <name>Mn(2+)</name>
        <dbReference type="ChEBI" id="CHEBI:29035"/>
    </cofactor>
    <text evidence="6">Binds 1 Mn(2+) ion per subunit.</text>
</comment>
<evidence type="ECO:0000256" key="7">
    <source>
        <dbReference type="NCBIfam" id="TIGR01748"/>
    </source>
</evidence>
<protein>
    <recommendedName>
        <fullName evidence="6 7">L-rhamnose isomerase</fullName>
        <ecNumber evidence="6 7">5.3.1.14</ecNumber>
    </recommendedName>
</protein>
<keyword evidence="9" id="KW-1185">Reference proteome</keyword>
<dbReference type="GO" id="GO:0005737">
    <property type="term" value="C:cytoplasm"/>
    <property type="evidence" value="ECO:0007669"/>
    <property type="project" value="UniProtKB-SubCell"/>
</dbReference>
<comment type="caution">
    <text evidence="8">The sequence shown here is derived from an EMBL/GenBank/DDBJ whole genome shotgun (WGS) entry which is preliminary data.</text>
</comment>
<comment type="catalytic activity">
    <reaction evidence="6">
        <text>L-rhamnopyranose = L-rhamnulose</text>
        <dbReference type="Rhea" id="RHEA:23160"/>
        <dbReference type="ChEBI" id="CHEBI:17897"/>
        <dbReference type="ChEBI" id="CHEBI:62346"/>
        <dbReference type="EC" id="5.3.1.14"/>
    </reaction>
</comment>
<dbReference type="NCBIfam" id="TIGR01748">
    <property type="entry name" value="rhaA"/>
    <property type="match status" value="1"/>
</dbReference>
<dbReference type="SUPFAM" id="SSF51658">
    <property type="entry name" value="Xylose isomerase-like"/>
    <property type="match status" value="1"/>
</dbReference>
<evidence type="ECO:0000256" key="5">
    <source>
        <dbReference type="ARBA" id="ARBA00023308"/>
    </source>
</evidence>
<keyword evidence="1 6" id="KW-0963">Cytoplasm</keyword>
<feature type="binding site" evidence="6">
    <location>
        <position position="294"/>
    </location>
    <ligand>
        <name>Mn(2+)</name>
        <dbReference type="ChEBI" id="CHEBI:29035"/>
    </ligand>
</feature>
<dbReference type="InterPro" id="IPR036237">
    <property type="entry name" value="Xyl_isomerase-like_sf"/>
</dbReference>
<comment type="function">
    <text evidence="6">Catalyzes the interconversion of L-rhamnose and L-rhamnulose.</text>
</comment>
<keyword evidence="3 6" id="KW-0464">Manganese</keyword>
<dbReference type="Gene3D" id="3.20.20.150">
    <property type="entry name" value="Divalent-metal-dependent TIM barrel enzymes"/>
    <property type="match status" value="1"/>
</dbReference>
<evidence type="ECO:0000256" key="1">
    <source>
        <dbReference type="ARBA" id="ARBA00022490"/>
    </source>
</evidence>
<proteinExistence type="inferred from homology"/>
<evidence type="ECO:0000313" key="8">
    <source>
        <dbReference type="EMBL" id="MBH1940510.1"/>
    </source>
</evidence>
<dbReference type="AlphaFoldDB" id="A0A8J7KVT1"/>
<feature type="binding site" evidence="6">
    <location>
        <position position="292"/>
    </location>
    <ligand>
        <name>Mn(2+)</name>
        <dbReference type="ChEBI" id="CHEBI:29035"/>
    </ligand>
</feature>
<dbReference type="Proteomes" id="UP000623269">
    <property type="component" value="Unassembled WGS sequence"/>
</dbReference>
<dbReference type="InterPro" id="IPR009308">
    <property type="entry name" value="Rhamnose_isomerase"/>
</dbReference>
<dbReference type="EMBL" id="JAEAGR010000005">
    <property type="protein sequence ID" value="MBH1940510.1"/>
    <property type="molecule type" value="Genomic_DNA"/>
</dbReference>
<dbReference type="EC" id="5.3.1.14" evidence="6 7"/>
<dbReference type="PANTHER" id="PTHR30268:SF0">
    <property type="entry name" value="L-RHAMNOSE ISOMERASE"/>
    <property type="match status" value="1"/>
</dbReference>
<gene>
    <name evidence="6" type="primary">rhaA</name>
    <name evidence="8" type="ORF">I5677_06380</name>
</gene>
<dbReference type="GO" id="GO:0019301">
    <property type="term" value="P:rhamnose catabolic process"/>
    <property type="evidence" value="ECO:0007669"/>
    <property type="project" value="UniProtKB-UniRule"/>
</dbReference>
<dbReference type="Pfam" id="PF06134">
    <property type="entry name" value="RhaA"/>
    <property type="match status" value="1"/>
</dbReference>
<sequence>MDTLKRYETAKRLYQKIGVDTEEAIKRLDNISLSMHCWQGDDVTGFDRKGPLSGGIQATGNYPGRARTPKELMADIDMALSLIPGTHRINLHACYAIFEEGEFADRDQLEPKHYKAWVDFAKERGLGLDFNPTFFSHPKAAQFTLSSPNEEIRKFWIDHGKACIKISEYYAEELNTPCLMNIWIPDGYKDIPADRYSPRERFKDSLDQILSIDYDKEKVLVSLESKVFGIGLESYTVGSAEFCMKYAAQKGILSLMDNGHYHPTEMVSDKLSSLLLFDQKLALHVTRPVRWDSDHVVLFDDETKEIAKEIVRNDALDRVMIGLDFFDASINRISAWILGMRNMQKALLFALLTPYKEFARMQKNNELTKLLVMQEEMKSYPFGDVWDYFCNKHNVPEKEDWFAWIQQYETDVLSKR</sequence>
<dbReference type="HAMAP" id="MF_00541">
    <property type="entry name" value="RhaA"/>
    <property type="match status" value="1"/>
</dbReference>
<evidence type="ECO:0000256" key="6">
    <source>
        <dbReference type="HAMAP-Rule" id="MF_00541"/>
    </source>
</evidence>
<dbReference type="GO" id="GO:0019324">
    <property type="term" value="P:L-lyxose metabolic process"/>
    <property type="evidence" value="ECO:0007669"/>
    <property type="project" value="TreeGrafter"/>
</dbReference>
<comment type="similarity">
    <text evidence="6">Belongs to the rhamnose isomerase family.</text>
</comment>
<dbReference type="GO" id="GO:0008740">
    <property type="term" value="F:L-rhamnose isomerase activity"/>
    <property type="evidence" value="ECO:0007669"/>
    <property type="project" value="UniProtKB-UniRule"/>
</dbReference>
<evidence type="ECO:0000256" key="2">
    <source>
        <dbReference type="ARBA" id="ARBA00022723"/>
    </source>
</evidence>
<dbReference type="GO" id="GO:0030145">
    <property type="term" value="F:manganese ion binding"/>
    <property type="evidence" value="ECO:0007669"/>
    <property type="project" value="UniProtKB-UniRule"/>
</dbReference>
<evidence type="ECO:0000256" key="4">
    <source>
        <dbReference type="ARBA" id="ARBA00023235"/>
    </source>
</evidence>